<keyword evidence="3" id="KW-0391">Immunity</keyword>
<evidence type="ECO:0000313" key="9">
    <source>
        <dbReference type="Ensembl" id="ENSCMIP00000030776.1"/>
    </source>
</evidence>
<dbReference type="FunFam" id="2.60.40.10:FF:000283">
    <property type="entry name" value="Immunoglobulin kappa constant"/>
    <property type="match status" value="1"/>
</dbReference>
<evidence type="ECO:0000259" key="8">
    <source>
        <dbReference type="PROSITE" id="PS50835"/>
    </source>
</evidence>
<reference evidence="10" key="3">
    <citation type="journal article" date="2014" name="Nature">
        <title>Elephant shark genome provides unique insights into gnathostome evolution.</title>
        <authorList>
            <consortium name="International Elephant Shark Genome Sequencing Consortium"/>
            <person name="Venkatesh B."/>
            <person name="Lee A.P."/>
            <person name="Ravi V."/>
            <person name="Maurya A.K."/>
            <person name="Lian M.M."/>
            <person name="Swann J.B."/>
            <person name="Ohta Y."/>
            <person name="Flajnik M.F."/>
            <person name="Sutoh Y."/>
            <person name="Kasahara M."/>
            <person name="Hoon S."/>
            <person name="Gangu V."/>
            <person name="Roy S.W."/>
            <person name="Irimia M."/>
            <person name="Korzh V."/>
            <person name="Kondrychyn I."/>
            <person name="Lim Z.W."/>
            <person name="Tay B.H."/>
            <person name="Tohari S."/>
            <person name="Kong K.W."/>
            <person name="Ho S."/>
            <person name="Lorente-Galdos B."/>
            <person name="Quilez J."/>
            <person name="Marques-Bonet T."/>
            <person name="Raney B.J."/>
            <person name="Ingham P.W."/>
            <person name="Tay A."/>
            <person name="Hillier L.W."/>
            <person name="Minx P."/>
            <person name="Boehm T."/>
            <person name="Wilson R.K."/>
            <person name="Brenner S."/>
            <person name="Warren W.C."/>
        </authorList>
    </citation>
    <scope>NUCLEOTIDE SEQUENCE [LARGE SCALE GENOMIC DNA]</scope>
</reference>
<evidence type="ECO:0000256" key="3">
    <source>
        <dbReference type="ARBA" id="ARBA00022859"/>
    </source>
</evidence>
<dbReference type="GO" id="GO:0019814">
    <property type="term" value="C:immunoglobulin complex"/>
    <property type="evidence" value="ECO:0007669"/>
    <property type="project" value="UniProtKB-KW"/>
</dbReference>
<dbReference type="Proteomes" id="UP000314986">
    <property type="component" value="Unassembled WGS sequence"/>
</dbReference>
<keyword evidence="4" id="KW-1064">Adaptive immunity</keyword>
<dbReference type="InterPro" id="IPR013783">
    <property type="entry name" value="Ig-like_fold"/>
</dbReference>
<dbReference type="InParanoid" id="A0A4W3ITK6"/>
<dbReference type="STRING" id="7868.ENSCMIP00000030776"/>
<keyword evidence="6" id="KW-0325">Glycoprotein</keyword>
<protein>
    <recommendedName>
        <fullName evidence="8">Ig-like domain-containing protein</fullName>
    </recommendedName>
</protein>
<dbReference type="PANTHER" id="PTHR23411">
    <property type="entry name" value="TAPASIN"/>
    <property type="match status" value="1"/>
</dbReference>
<dbReference type="InterPro" id="IPR003597">
    <property type="entry name" value="Ig_C1-set"/>
</dbReference>
<dbReference type="PROSITE" id="PS50835">
    <property type="entry name" value="IG_LIKE"/>
    <property type="match status" value="1"/>
</dbReference>
<organism evidence="9 10">
    <name type="scientific">Callorhinchus milii</name>
    <name type="common">Ghost shark</name>
    <dbReference type="NCBI Taxonomy" id="7868"/>
    <lineage>
        <taxon>Eukaryota</taxon>
        <taxon>Metazoa</taxon>
        <taxon>Chordata</taxon>
        <taxon>Craniata</taxon>
        <taxon>Vertebrata</taxon>
        <taxon>Chondrichthyes</taxon>
        <taxon>Holocephali</taxon>
        <taxon>Chimaeriformes</taxon>
        <taxon>Callorhinchidae</taxon>
        <taxon>Callorhinchus</taxon>
    </lineage>
</organism>
<comment type="subcellular location">
    <subcellularLocation>
        <location evidence="1">Secreted</location>
    </subcellularLocation>
</comment>
<dbReference type="GO" id="GO:0002250">
    <property type="term" value="P:adaptive immune response"/>
    <property type="evidence" value="ECO:0007669"/>
    <property type="project" value="UniProtKB-KW"/>
</dbReference>
<evidence type="ECO:0000256" key="1">
    <source>
        <dbReference type="ARBA" id="ARBA00004613"/>
    </source>
</evidence>
<dbReference type="SUPFAM" id="SSF48726">
    <property type="entry name" value="Immunoglobulin"/>
    <property type="match status" value="1"/>
</dbReference>
<dbReference type="InterPro" id="IPR003006">
    <property type="entry name" value="Ig/MHC_CS"/>
</dbReference>
<dbReference type="CDD" id="cd00098">
    <property type="entry name" value="IgC1"/>
    <property type="match status" value="1"/>
</dbReference>
<evidence type="ECO:0000256" key="6">
    <source>
        <dbReference type="ARBA" id="ARBA00023180"/>
    </source>
</evidence>
<dbReference type="InterPro" id="IPR007110">
    <property type="entry name" value="Ig-like_dom"/>
</dbReference>
<dbReference type="Ensembl" id="ENSCMIT00000031247.1">
    <property type="protein sequence ID" value="ENSCMIP00000030776.1"/>
    <property type="gene ID" value="ENSCMIG00000013238.1"/>
</dbReference>
<reference evidence="9" key="4">
    <citation type="submission" date="2025-08" db="UniProtKB">
        <authorList>
            <consortium name="Ensembl"/>
        </authorList>
    </citation>
    <scope>IDENTIFICATION</scope>
</reference>
<name>A0A4W3ITK6_CALMI</name>
<dbReference type="PROSITE" id="PS00290">
    <property type="entry name" value="IG_MHC"/>
    <property type="match status" value="1"/>
</dbReference>
<keyword evidence="5" id="KW-1015">Disulfide bond</keyword>
<evidence type="ECO:0000256" key="5">
    <source>
        <dbReference type="ARBA" id="ARBA00023157"/>
    </source>
</evidence>
<reference evidence="10" key="2">
    <citation type="journal article" date="2007" name="PLoS Biol.">
        <title>Survey sequencing and comparative analysis of the elephant shark (Callorhinchus milii) genome.</title>
        <authorList>
            <person name="Venkatesh B."/>
            <person name="Kirkness E.F."/>
            <person name="Loh Y.H."/>
            <person name="Halpern A.L."/>
            <person name="Lee A.P."/>
            <person name="Johnson J."/>
            <person name="Dandona N."/>
            <person name="Viswanathan L.D."/>
            <person name="Tay A."/>
            <person name="Venter J.C."/>
            <person name="Strausberg R.L."/>
            <person name="Brenner S."/>
        </authorList>
    </citation>
    <scope>NUCLEOTIDE SEQUENCE [LARGE SCALE GENOMIC DNA]</scope>
</reference>
<dbReference type="InterPro" id="IPR050380">
    <property type="entry name" value="Immune_Resp_Modulators"/>
</dbReference>
<dbReference type="Pfam" id="PF07654">
    <property type="entry name" value="C1-set"/>
    <property type="match status" value="1"/>
</dbReference>
<feature type="domain" description="Ig-like" evidence="8">
    <location>
        <begin position="32"/>
        <end position="130"/>
    </location>
</feature>
<evidence type="ECO:0000256" key="2">
    <source>
        <dbReference type="ARBA" id="ARBA00022525"/>
    </source>
</evidence>
<sequence>MEIVKWTKSKVIVSEMVTAFCFQIGNQTKPSPPVVILTQPSSEDITMHKPVTAVCLISGFHPDKLSVKWLKDWQPIISGIVTSSSIKEDNMTFSTSSRLTVPAREWRSGVVYTCQVSHEPTQTIIVKNITKSSGRGHGTI</sequence>
<evidence type="ECO:0000313" key="10">
    <source>
        <dbReference type="Proteomes" id="UP000314986"/>
    </source>
</evidence>
<keyword evidence="10" id="KW-1185">Reference proteome</keyword>
<keyword evidence="7" id="KW-1280">Immunoglobulin</keyword>
<proteinExistence type="predicted"/>
<accession>A0A4W3ITK6</accession>
<dbReference type="SMART" id="SM00407">
    <property type="entry name" value="IGc1"/>
    <property type="match status" value="1"/>
</dbReference>
<reference evidence="10" key="1">
    <citation type="journal article" date="2006" name="Science">
        <title>Ancient noncoding elements conserved in the human genome.</title>
        <authorList>
            <person name="Venkatesh B."/>
            <person name="Kirkness E.F."/>
            <person name="Loh Y.H."/>
            <person name="Halpern A.L."/>
            <person name="Lee A.P."/>
            <person name="Johnson J."/>
            <person name="Dandona N."/>
            <person name="Viswanathan L.D."/>
            <person name="Tay A."/>
            <person name="Venter J.C."/>
            <person name="Strausberg R.L."/>
            <person name="Brenner S."/>
        </authorList>
    </citation>
    <scope>NUCLEOTIDE SEQUENCE [LARGE SCALE GENOMIC DNA]</scope>
</reference>
<evidence type="ECO:0000256" key="7">
    <source>
        <dbReference type="ARBA" id="ARBA00043265"/>
    </source>
</evidence>
<dbReference type="InterPro" id="IPR036179">
    <property type="entry name" value="Ig-like_dom_sf"/>
</dbReference>
<keyword evidence="2" id="KW-0964">Secreted</keyword>
<dbReference type="GO" id="GO:0005576">
    <property type="term" value="C:extracellular region"/>
    <property type="evidence" value="ECO:0007669"/>
    <property type="project" value="UniProtKB-SubCell"/>
</dbReference>
<dbReference type="GeneTree" id="ENSGT00970000195534"/>
<reference evidence="9" key="5">
    <citation type="submission" date="2025-09" db="UniProtKB">
        <authorList>
            <consortium name="Ensembl"/>
        </authorList>
    </citation>
    <scope>IDENTIFICATION</scope>
</reference>
<dbReference type="Gene3D" id="2.60.40.10">
    <property type="entry name" value="Immunoglobulins"/>
    <property type="match status" value="1"/>
</dbReference>
<dbReference type="AlphaFoldDB" id="A0A4W3ITK6"/>
<dbReference type="OMA" id="ESIMEPC"/>
<evidence type="ECO:0000256" key="4">
    <source>
        <dbReference type="ARBA" id="ARBA00023130"/>
    </source>
</evidence>